<keyword evidence="1" id="KW-0812">Transmembrane</keyword>
<feature type="transmembrane region" description="Helical" evidence="1">
    <location>
        <begin position="20"/>
        <end position="40"/>
    </location>
</feature>
<evidence type="ECO:0000256" key="1">
    <source>
        <dbReference type="SAM" id="Phobius"/>
    </source>
</evidence>
<proteinExistence type="predicted"/>
<reference evidence="3" key="1">
    <citation type="journal article" date="2019" name="Int. J. Syst. Evol. Microbiol.">
        <title>The Global Catalogue of Microorganisms (GCM) 10K type strain sequencing project: providing services to taxonomists for standard genome sequencing and annotation.</title>
        <authorList>
            <consortium name="The Broad Institute Genomics Platform"/>
            <consortium name="The Broad Institute Genome Sequencing Center for Infectious Disease"/>
            <person name="Wu L."/>
            <person name="Ma J."/>
        </authorList>
    </citation>
    <scope>NUCLEOTIDE SEQUENCE [LARGE SCALE GENOMIC DNA]</scope>
    <source>
        <strain evidence="3">KCTC 42964</strain>
    </source>
</reference>
<comment type="caution">
    <text evidence="2">The sequence shown here is derived from an EMBL/GenBank/DDBJ whole genome shotgun (WGS) entry which is preliminary data.</text>
</comment>
<evidence type="ECO:0000313" key="3">
    <source>
        <dbReference type="Proteomes" id="UP001595528"/>
    </source>
</evidence>
<dbReference type="Proteomes" id="UP001595528">
    <property type="component" value="Unassembled WGS sequence"/>
</dbReference>
<name>A0ABV7KX08_9PROT</name>
<gene>
    <name evidence="2" type="ORF">ACFOGJ_06325</name>
</gene>
<keyword evidence="3" id="KW-1185">Reference proteome</keyword>
<sequence length="41" mass="4265">MTELDTTSARQGTTGVKLRYVLTISTVLAAVALSAVAVVWA</sequence>
<protein>
    <submittedName>
        <fullName evidence="2">Uncharacterized protein</fullName>
    </submittedName>
</protein>
<keyword evidence="1" id="KW-1133">Transmembrane helix</keyword>
<organism evidence="2 3">
    <name type="scientific">Marinibaculum pumilum</name>
    <dbReference type="NCBI Taxonomy" id="1766165"/>
    <lineage>
        <taxon>Bacteria</taxon>
        <taxon>Pseudomonadati</taxon>
        <taxon>Pseudomonadota</taxon>
        <taxon>Alphaproteobacteria</taxon>
        <taxon>Rhodospirillales</taxon>
        <taxon>Rhodospirillaceae</taxon>
        <taxon>Marinibaculum</taxon>
    </lineage>
</organism>
<keyword evidence="1" id="KW-0472">Membrane</keyword>
<accession>A0ABV7KX08</accession>
<dbReference type="EMBL" id="JBHRTR010000017">
    <property type="protein sequence ID" value="MFC3226835.1"/>
    <property type="molecule type" value="Genomic_DNA"/>
</dbReference>
<evidence type="ECO:0000313" key="2">
    <source>
        <dbReference type="EMBL" id="MFC3226835.1"/>
    </source>
</evidence>
<dbReference type="RefSeq" id="WP_379898975.1">
    <property type="nucleotide sequence ID" value="NZ_JBHRTR010000017.1"/>
</dbReference>